<keyword evidence="3" id="KW-0602">Photosynthesis</keyword>
<dbReference type="Pfam" id="PF00504">
    <property type="entry name" value="Chloroa_b-bind"/>
    <property type="match status" value="1"/>
</dbReference>
<feature type="binding site" description="axial binding residue" evidence="5">
    <location>
        <position position="122"/>
    </location>
    <ligand>
        <name>chlorophyll b</name>
        <dbReference type="ChEBI" id="CHEBI:61721"/>
        <label>1</label>
    </ligand>
    <ligandPart>
        <name>Mg</name>
        <dbReference type="ChEBI" id="CHEBI:25107"/>
    </ligandPart>
</feature>
<evidence type="ECO:0000313" key="6">
    <source>
        <dbReference type="EMBL" id="CAD8538089.1"/>
    </source>
</evidence>
<dbReference type="InterPro" id="IPR001344">
    <property type="entry name" value="Chloro_AB-bd_pln"/>
</dbReference>
<protein>
    <submittedName>
        <fullName evidence="6">Uncharacterized protein</fullName>
    </submittedName>
</protein>
<dbReference type="EMBL" id="HBER01026553">
    <property type="protein sequence ID" value="CAD8538089.1"/>
    <property type="molecule type" value="Transcribed_RNA"/>
</dbReference>
<feature type="binding site" evidence="5">
    <location>
        <position position="70"/>
    </location>
    <ligand>
        <name>chlorophyll a</name>
        <dbReference type="ChEBI" id="CHEBI:58416"/>
        <label>1</label>
    </ligand>
</feature>
<evidence type="ECO:0000256" key="4">
    <source>
        <dbReference type="ARBA" id="ARBA00022640"/>
    </source>
</evidence>
<name>A0A7S0NX01_9EUKA</name>
<evidence type="ECO:0000256" key="2">
    <source>
        <dbReference type="ARBA" id="ARBA00022528"/>
    </source>
</evidence>
<comment type="subcellular location">
    <subcellularLocation>
        <location evidence="1">Plastid</location>
        <location evidence="1">Chloroplast</location>
    </subcellularLocation>
</comment>
<evidence type="ECO:0000256" key="5">
    <source>
        <dbReference type="PIRSR" id="PIRSR601344-1"/>
    </source>
</evidence>
<dbReference type="GO" id="GO:0009765">
    <property type="term" value="P:photosynthesis, light harvesting"/>
    <property type="evidence" value="ECO:0007669"/>
    <property type="project" value="InterPro"/>
</dbReference>
<feature type="binding site" description="axial binding residue" evidence="5">
    <location>
        <position position="127"/>
    </location>
    <ligand>
        <name>chlorophyll b</name>
        <dbReference type="ChEBI" id="CHEBI:61721"/>
        <label>1</label>
    </ligand>
    <ligandPart>
        <name>Mg</name>
        <dbReference type="ChEBI" id="CHEBI:25107"/>
    </ligandPart>
</feature>
<dbReference type="GO" id="GO:0016020">
    <property type="term" value="C:membrane"/>
    <property type="evidence" value="ECO:0007669"/>
    <property type="project" value="InterPro"/>
</dbReference>
<dbReference type="AlphaFoldDB" id="A0A7S0NX01"/>
<dbReference type="GO" id="GO:0016168">
    <property type="term" value="F:chlorophyll binding"/>
    <property type="evidence" value="ECO:0007669"/>
    <property type="project" value="UniProtKB-KW"/>
</dbReference>
<proteinExistence type="predicted"/>
<feature type="binding site" evidence="5">
    <location>
        <position position="158"/>
    </location>
    <ligand>
        <name>chlorophyll a</name>
        <dbReference type="ChEBI" id="CHEBI:58416"/>
        <label>1</label>
    </ligand>
</feature>
<dbReference type="SUPFAM" id="SSF103511">
    <property type="entry name" value="Chlorophyll a-b binding protein"/>
    <property type="match status" value="1"/>
</dbReference>
<organism evidence="6">
    <name type="scientific">Calcidiscus leptoporus</name>
    <dbReference type="NCBI Taxonomy" id="127549"/>
    <lineage>
        <taxon>Eukaryota</taxon>
        <taxon>Haptista</taxon>
        <taxon>Haptophyta</taxon>
        <taxon>Prymnesiophyceae</taxon>
        <taxon>Coccolithales</taxon>
        <taxon>Calcidiscaceae</taxon>
        <taxon>Calcidiscus</taxon>
    </lineage>
</organism>
<feature type="binding site" evidence="5">
    <location>
        <position position="161"/>
    </location>
    <ligand>
        <name>chlorophyll a</name>
        <dbReference type="ChEBI" id="CHEBI:58416"/>
        <label>1</label>
    </ligand>
</feature>
<evidence type="ECO:0000256" key="1">
    <source>
        <dbReference type="ARBA" id="ARBA00004229"/>
    </source>
</evidence>
<feature type="binding site" evidence="5">
    <location>
        <position position="67"/>
    </location>
    <ligand>
        <name>chlorophyll a</name>
        <dbReference type="ChEBI" id="CHEBI:58416"/>
        <label>1</label>
    </ligand>
</feature>
<dbReference type="InterPro" id="IPR022796">
    <property type="entry name" value="Chloroa_b-bind"/>
</dbReference>
<keyword evidence="5" id="KW-0157">Chromophore</keyword>
<feature type="binding site" description="axial binding residue" evidence="5">
    <location>
        <position position="72"/>
    </location>
    <ligand>
        <name>chlorophyll b</name>
        <dbReference type="ChEBI" id="CHEBI:61721"/>
        <label>1</label>
    </ligand>
    <ligandPart>
        <name>Mg</name>
        <dbReference type="ChEBI" id="CHEBI:25107"/>
    </ligandPart>
</feature>
<keyword evidence="4" id="KW-0934">Plastid</keyword>
<gene>
    <name evidence="6" type="ORF">CLEP1334_LOCUS13371</name>
</gene>
<keyword evidence="2" id="KW-0150">Chloroplast</keyword>
<feature type="binding site" evidence="5">
    <location>
        <position position="52"/>
    </location>
    <ligand>
        <name>chlorophyll a</name>
        <dbReference type="ChEBI" id="CHEBI:58416"/>
        <label>1</label>
    </ligand>
</feature>
<feature type="binding site" evidence="5">
    <location>
        <position position="163"/>
    </location>
    <ligand>
        <name>chlorophyll a</name>
        <dbReference type="ChEBI" id="CHEBI:58416"/>
        <label>1</label>
    </ligand>
</feature>
<reference evidence="6" key="1">
    <citation type="submission" date="2021-01" db="EMBL/GenBank/DDBJ databases">
        <authorList>
            <person name="Corre E."/>
            <person name="Pelletier E."/>
            <person name="Niang G."/>
            <person name="Scheremetjew M."/>
            <person name="Finn R."/>
            <person name="Kale V."/>
            <person name="Holt S."/>
            <person name="Cochrane G."/>
            <person name="Meng A."/>
            <person name="Brown T."/>
            <person name="Cohen L."/>
        </authorList>
    </citation>
    <scope>NUCLEOTIDE SEQUENCE</scope>
    <source>
        <strain evidence="6">RCC1130</strain>
    </source>
</reference>
<sequence length="190" mass="20610">MALVLFSSSAAFVSQPAQLRPVRAQPAIDAKIDGLVGDSLPFSGIFDPLGFSTKADAKKMAWYREAELKHGRIAMLASLGMITAEKWHPLFGGKNSGNPLVAISQVPKLGWMQVILFIGFMEAISTLNMERDDYEPGNFLGSAQWETTEVWDDYQLRELNNGRLAMFASLGMIAGSAITGKGPLEVAFGP</sequence>
<keyword evidence="5" id="KW-0148">Chlorophyll</keyword>
<accession>A0A7S0NX01</accession>
<evidence type="ECO:0000256" key="3">
    <source>
        <dbReference type="ARBA" id="ARBA00022531"/>
    </source>
</evidence>
<dbReference type="Gene3D" id="1.10.3460.10">
    <property type="entry name" value="Chlorophyll a/b binding protein domain"/>
    <property type="match status" value="1"/>
</dbReference>
<dbReference type="PANTHER" id="PTHR21649">
    <property type="entry name" value="CHLOROPHYLL A/B BINDING PROTEIN"/>
    <property type="match status" value="1"/>
</dbReference>
<dbReference type="GO" id="GO:0009507">
    <property type="term" value="C:chloroplast"/>
    <property type="evidence" value="ECO:0007669"/>
    <property type="project" value="UniProtKB-SubCell"/>
</dbReference>